<feature type="domain" description="CusB-like beta-barrel" evidence="4">
    <location>
        <begin position="234"/>
        <end position="306"/>
    </location>
</feature>
<reference evidence="7 8" key="1">
    <citation type="submission" date="2016-02" db="EMBL/GenBank/DDBJ databases">
        <title>Draft genome sequence of Hydrogenophaga sp. LPB0072.</title>
        <authorList>
            <person name="Shin S.-K."/>
            <person name="Yi H."/>
        </authorList>
    </citation>
    <scope>NUCLEOTIDE SEQUENCE [LARGE SCALE GENOMIC DNA]</scope>
    <source>
        <strain evidence="7 8">LPB0072</strain>
    </source>
</reference>
<dbReference type="GO" id="GO:1990281">
    <property type="term" value="C:efflux pump complex"/>
    <property type="evidence" value="ECO:0007669"/>
    <property type="project" value="TreeGrafter"/>
</dbReference>
<dbReference type="SUPFAM" id="SSF111369">
    <property type="entry name" value="HlyD-like secretion proteins"/>
    <property type="match status" value="1"/>
</dbReference>
<feature type="compositionally biased region" description="Pro residues" evidence="2">
    <location>
        <begin position="43"/>
        <end position="56"/>
    </location>
</feature>
<dbReference type="Gene3D" id="2.40.30.170">
    <property type="match status" value="1"/>
</dbReference>
<protein>
    <recommendedName>
        <fullName evidence="10">RND efflux pump membrane fusion protein barrel-sandwich domain-containing protein</fullName>
    </recommendedName>
</protein>
<sequence length="387" mass="41135">MSPEDLVNRFRPHLLVLTVALCVAMALAWMALGSGSARAQDPSPTPAAPSTKPPASDPAEGKGGRRGGGAAEAVPVIVSQVTEGNDGVVLDLLGTGSARKSVTLYSPVSGEVAEVLFKPGRPVRAGDVLLRLVDRRERLAVALADAKVQAARVMHTRYESTRGTGAVPDTVSDEAQAALRSAEIELAQAREALSERVVRAPFVGMPGLASVERGERIDTDTAITSLDDRGELHLDLQVPEIYLARVVVGQPVQALNPAHPDRRFDGKVVAVDSRVDPVTRQVKVRAALPNGDDLLRSGMSFQVQLALPGERRLSVPELALQWGRAGSFVWVVREGKALQIAARAVQRQNGRVLVDGGLTTQDQVVVEGVQRMREGRAVKVVGSGAER</sequence>
<dbReference type="EMBL" id="LVWD01000042">
    <property type="protein sequence ID" value="OAD39494.1"/>
    <property type="molecule type" value="Genomic_DNA"/>
</dbReference>
<comment type="similarity">
    <text evidence="1">Belongs to the membrane fusion protein (MFP) (TC 8.A.1) family.</text>
</comment>
<dbReference type="AlphaFoldDB" id="A0A162VQV8"/>
<dbReference type="Proteomes" id="UP000185657">
    <property type="component" value="Unassembled WGS sequence"/>
</dbReference>
<dbReference type="GO" id="GO:0015562">
    <property type="term" value="F:efflux transmembrane transporter activity"/>
    <property type="evidence" value="ECO:0007669"/>
    <property type="project" value="TreeGrafter"/>
</dbReference>
<dbReference type="FunFam" id="2.40.30.170:FF:000010">
    <property type="entry name" value="Efflux RND transporter periplasmic adaptor subunit"/>
    <property type="match status" value="1"/>
</dbReference>
<name>A0A162VQV8_9BURK</name>
<evidence type="ECO:0000313" key="7">
    <source>
        <dbReference type="EMBL" id="OAD39494.1"/>
    </source>
</evidence>
<evidence type="ECO:0000259" key="4">
    <source>
        <dbReference type="Pfam" id="PF25954"/>
    </source>
</evidence>
<dbReference type="Gene3D" id="2.40.420.20">
    <property type="match status" value="1"/>
</dbReference>
<evidence type="ECO:0000313" key="9">
    <source>
        <dbReference type="Proteomes" id="UP000185680"/>
    </source>
</evidence>
<evidence type="ECO:0000259" key="5">
    <source>
        <dbReference type="Pfam" id="PF25967"/>
    </source>
</evidence>
<accession>A0A162VQV8</accession>
<feature type="region of interest" description="Disordered" evidence="2">
    <location>
        <begin position="36"/>
        <end position="69"/>
    </location>
</feature>
<reference evidence="6 9" key="2">
    <citation type="submission" date="2016-10" db="EMBL/GenBank/DDBJ databases">
        <title>Hydorgenophaga sp. LPB0072 isolated from gastropod.</title>
        <authorList>
            <person name="Kim E."/>
            <person name="Yi H."/>
        </authorList>
    </citation>
    <scope>NUCLEOTIDE SEQUENCE [LARGE SCALE GENOMIC DNA]</scope>
    <source>
        <strain evidence="6 9">LPB0072</strain>
    </source>
</reference>
<feature type="domain" description="Multidrug resistance protein MdtA-like C-terminal permuted SH3" evidence="5">
    <location>
        <begin position="315"/>
        <end position="371"/>
    </location>
</feature>
<dbReference type="Pfam" id="PF25954">
    <property type="entry name" value="Beta-barrel_RND_2"/>
    <property type="match status" value="1"/>
</dbReference>
<dbReference type="PANTHER" id="PTHR30469">
    <property type="entry name" value="MULTIDRUG RESISTANCE PROTEIN MDTA"/>
    <property type="match status" value="1"/>
</dbReference>
<dbReference type="Gene3D" id="1.10.287.470">
    <property type="entry name" value="Helix hairpin bin"/>
    <property type="match status" value="1"/>
</dbReference>
<proteinExistence type="inferred from homology"/>
<dbReference type="EMBL" id="CP017476">
    <property type="protein sequence ID" value="AOW15042.1"/>
    <property type="molecule type" value="Genomic_DNA"/>
</dbReference>
<dbReference type="OrthoDB" id="9806939at2"/>
<evidence type="ECO:0000256" key="2">
    <source>
        <dbReference type="SAM" id="MobiDB-lite"/>
    </source>
</evidence>
<dbReference type="KEGG" id="hyl:LPB072_21760"/>
<evidence type="ECO:0000313" key="6">
    <source>
        <dbReference type="EMBL" id="AOW15042.1"/>
    </source>
</evidence>
<evidence type="ECO:0000313" key="8">
    <source>
        <dbReference type="Proteomes" id="UP000185657"/>
    </source>
</evidence>
<dbReference type="STRING" id="1763535.LPB072_21760"/>
<evidence type="ECO:0008006" key="10">
    <source>
        <dbReference type="Google" id="ProtNLM"/>
    </source>
</evidence>
<dbReference type="InterPro" id="IPR006143">
    <property type="entry name" value="RND_pump_MFP"/>
</dbReference>
<evidence type="ECO:0000256" key="1">
    <source>
        <dbReference type="ARBA" id="ARBA00009477"/>
    </source>
</evidence>
<dbReference type="Gene3D" id="2.40.50.100">
    <property type="match status" value="1"/>
</dbReference>
<dbReference type="NCBIfam" id="TIGR01730">
    <property type="entry name" value="RND_mfp"/>
    <property type="match status" value="1"/>
</dbReference>
<dbReference type="Proteomes" id="UP000185680">
    <property type="component" value="Chromosome"/>
</dbReference>
<dbReference type="PANTHER" id="PTHR30469:SF11">
    <property type="entry name" value="BLL4320 PROTEIN"/>
    <property type="match status" value="1"/>
</dbReference>
<keyword evidence="3" id="KW-0732">Signal</keyword>
<dbReference type="InterPro" id="IPR058627">
    <property type="entry name" value="MdtA-like_C"/>
</dbReference>
<feature type="chain" id="PRO_5043478430" description="RND efflux pump membrane fusion protein barrel-sandwich domain-containing protein" evidence="3">
    <location>
        <begin position="40"/>
        <end position="387"/>
    </location>
</feature>
<dbReference type="InterPro" id="IPR058792">
    <property type="entry name" value="Beta-barrel_RND_2"/>
</dbReference>
<evidence type="ECO:0000256" key="3">
    <source>
        <dbReference type="SAM" id="SignalP"/>
    </source>
</evidence>
<feature type="signal peptide" evidence="3">
    <location>
        <begin position="1"/>
        <end position="39"/>
    </location>
</feature>
<organism evidence="6 9">
    <name type="scientific">Hydrogenophaga crassostreae</name>
    <dbReference type="NCBI Taxonomy" id="1763535"/>
    <lineage>
        <taxon>Bacteria</taxon>
        <taxon>Pseudomonadati</taxon>
        <taxon>Pseudomonadota</taxon>
        <taxon>Betaproteobacteria</taxon>
        <taxon>Burkholderiales</taxon>
        <taxon>Comamonadaceae</taxon>
        <taxon>Hydrogenophaga</taxon>
    </lineage>
</organism>
<keyword evidence="8" id="KW-1185">Reference proteome</keyword>
<dbReference type="Pfam" id="PF25967">
    <property type="entry name" value="RND-MFP_C"/>
    <property type="match status" value="1"/>
</dbReference>
<gene>
    <name evidence="6" type="ORF">LPB072_21760</name>
    <name evidence="7" type="ORF">LPB72_21145</name>
</gene>